<dbReference type="RefSeq" id="WP_115136236.1">
    <property type="nucleotide sequence ID" value="NZ_JAKIKT010000002.1"/>
</dbReference>
<dbReference type="Pfam" id="PF08666">
    <property type="entry name" value="SAF"/>
    <property type="match status" value="1"/>
</dbReference>
<evidence type="ECO:0000313" key="2">
    <source>
        <dbReference type="EMBL" id="MCL2913862.1"/>
    </source>
</evidence>
<gene>
    <name evidence="2" type="primary">cpaB</name>
    <name evidence="2" type="ORF">L2725_08655</name>
</gene>
<keyword evidence="3" id="KW-1185">Reference proteome</keyword>
<protein>
    <submittedName>
        <fullName evidence="2">Flp pilus assembly protein CpaB</fullName>
    </submittedName>
</protein>
<comment type="caution">
    <text evidence="2">The sequence shown here is derived from an EMBL/GenBank/DDBJ whole genome shotgun (WGS) entry which is preliminary data.</text>
</comment>
<dbReference type="InterPro" id="IPR013974">
    <property type="entry name" value="SAF"/>
</dbReference>
<dbReference type="PROSITE" id="PS50844">
    <property type="entry name" value="AFP_LIKE"/>
    <property type="match status" value="1"/>
</dbReference>
<dbReference type="InterPro" id="IPR031571">
    <property type="entry name" value="RcpC_dom"/>
</dbReference>
<reference evidence="2 3" key="1">
    <citation type="submission" date="2022-01" db="EMBL/GenBank/DDBJ databases">
        <title>Whole genome-based taxonomy of the Shewanellaceae.</title>
        <authorList>
            <person name="Martin-Rodriguez A.J."/>
        </authorList>
    </citation>
    <scope>NUCLEOTIDE SEQUENCE [LARGE SCALE GENOMIC DNA]</scope>
    <source>
        <strain evidence="2 3">DSM 21332</strain>
    </source>
</reference>
<dbReference type="NCBIfam" id="TIGR03177">
    <property type="entry name" value="pilus_cpaB"/>
    <property type="match status" value="1"/>
</dbReference>
<evidence type="ECO:0000313" key="3">
    <source>
        <dbReference type="Proteomes" id="UP001202831"/>
    </source>
</evidence>
<evidence type="ECO:0000259" key="1">
    <source>
        <dbReference type="PROSITE" id="PS50844"/>
    </source>
</evidence>
<feature type="domain" description="AFP-like" evidence="1">
    <location>
        <begin position="52"/>
        <end position="116"/>
    </location>
</feature>
<name>A0ABT0N653_9GAMM</name>
<organism evidence="2 3">
    <name type="scientific">Shewanella corallii</name>
    <dbReference type="NCBI Taxonomy" id="560080"/>
    <lineage>
        <taxon>Bacteria</taxon>
        <taxon>Pseudomonadati</taxon>
        <taxon>Pseudomonadota</taxon>
        <taxon>Gammaproteobacteria</taxon>
        <taxon>Alteromonadales</taxon>
        <taxon>Shewanellaceae</taxon>
        <taxon>Shewanella</taxon>
    </lineage>
</organism>
<accession>A0ABT0N653</accession>
<dbReference type="CDD" id="cd11614">
    <property type="entry name" value="SAF_CpaB_FlgA_like"/>
    <property type="match status" value="1"/>
</dbReference>
<proteinExistence type="predicted"/>
<dbReference type="SMART" id="SM00858">
    <property type="entry name" value="SAF"/>
    <property type="match status" value="1"/>
</dbReference>
<dbReference type="InterPro" id="IPR006190">
    <property type="entry name" value="SAF_AFP_Neu5Ac"/>
</dbReference>
<sequence>MARKLLDYNWILLFVALVLGGASAWMAKNYFEAKERELIEKINNSAIRMADVIVATQPLQKGDVISRENMSVRQIREDTLPLDAIHPSRFAEINGEMLLETMAPGRPLLETYLPSMTVAQFSDLLKPGERAVTIDVDDINSTAGMLVPSDHVDLMLVFDDEESDKRKRLQLLLENVTVLATGRRSVDIHPELADTLYDNPSAYNTVTLAMTIDDAARVSLARDKGSFVTLLRNQQESQPVEFISMHDGEIFEPSDNTQHRTVEMIIGGSGLKITDEEYALPDDIQDQLSRYQNNSL</sequence>
<dbReference type="EMBL" id="JAKIKT010000002">
    <property type="protein sequence ID" value="MCL2913862.1"/>
    <property type="molecule type" value="Genomic_DNA"/>
</dbReference>
<dbReference type="Proteomes" id="UP001202831">
    <property type="component" value="Unassembled WGS sequence"/>
</dbReference>
<dbReference type="InterPro" id="IPR017592">
    <property type="entry name" value="Pilus_assmbl_Flp-typ_CpaB"/>
</dbReference>
<dbReference type="Pfam" id="PF16976">
    <property type="entry name" value="RcpC"/>
    <property type="match status" value="1"/>
</dbReference>